<dbReference type="SMART" id="SM00855">
    <property type="entry name" value="PGAM"/>
    <property type="match status" value="1"/>
</dbReference>
<dbReference type="CDD" id="cd07067">
    <property type="entry name" value="HP_PGM_like"/>
    <property type="match status" value="1"/>
</dbReference>
<dbReference type="RefSeq" id="WP_229706666.1">
    <property type="nucleotide sequence ID" value="NZ_BMII01000015.1"/>
</dbReference>
<comment type="caution">
    <text evidence="2">The sequence shown here is derived from an EMBL/GenBank/DDBJ whole genome shotgun (WGS) entry which is preliminary data.</text>
</comment>
<protein>
    <recommendedName>
        <fullName evidence="4">Histidine phosphatase family protein</fullName>
    </recommendedName>
</protein>
<name>A0ABQ1J471_9GAMM</name>
<evidence type="ECO:0000313" key="3">
    <source>
        <dbReference type="Proteomes" id="UP000617555"/>
    </source>
</evidence>
<feature type="signal peptide" evidence="1">
    <location>
        <begin position="1"/>
        <end position="22"/>
    </location>
</feature>
<gene>
    <name evidence="2" type="ORF">GCM10011607_20010</name>
</gene>
<organism evidence="2 3">
    <name type="scientific">Shewanella inventionis</name>
    <dbReference type="NCBI Taxonomy" id="1738770"/>
    <lineage>
        <taxon>Bacteria</taxon>
        <taxon>Pseudomonadati</taxon>
        <taxon>Pseudomonadota</taxon>
        <taxon>Gammaproteobacteria</taxon>
        <taxon>Alteromonadales</taxon>
        <taxon>Shewanellaceae</taxon>
        <taxon>Shewanella</taxon>
    </lineage>
</organism>
<feature type="chain" id="PRO_5046694606" description="Histidine phosphatase family protein" evidence="1">
    <location>
        <begin position="23"/>
        <end position="177"/>
    </location>
</feature>
<dbReference type="InterPro" id="IPR013078">
    <property type="entry name" value="His_Pase_superF_clade-1"/>
</dbReference>
<sequence>MTLSIRYCFLFLVTFFSHYTMAQTIEPVEKDGIIAAQSKVFYLVRHAEKLEGNDPSLSAQGKLRAIRLASVLSSTPLAKVYTTDYKRTRETALAVAKDQQLAPHLYDPSDLNSTAEILRKQQGHILVIGHSNTTTALAEQLGAEKQPAINDATEFDRLYIITLDANNHQVSTVLLRY</sequence>
<dbReference type="InterPro" id="IPR029033">
    <property type="entry name" value="His_PPase_superfam"/>
</dbReference>
<accession>A0ABQ1J471</accession>
<reference evidence="3" key="1">
    <citation type="journal article" date="2019" name="Int. J. Syst. Evol. Microbiol.">
        <title>The Global Catalogue of Microorganisms (GCM) 10K type strain sequencing project: providing services to taxonomists for standard genome sequencing and annotation.</title>
        <authorList>
            <consortium name="The Broad Institute Genomics Platform"/>
            <consortium name="The Broad Institute Genome Sequencing Center for Infectious Disease"/>
            <person name="Wu L."/>
            <person name="Ma J."/>
        </authorList>
    </citation>
    <scope>NUCLEOTIDE SEQUENCE [LARGE SCALE GENOMIC DNA]</scope>
    <source>
        <strain evidence="3">CGMCC 1.15339</strain>
    </source>
</reference>
<evidence type="ECO:0000313" key="2">
    <source>
        <dbReference type="EMBL" id="GGB59342.1"/>
    </source>
</evidence>
<proteinExistence type="predicted"/>
<keyword evidence="3" id="KW-1185">Reference proteome</keyword>
<evidence type="ECO:0008006" key="4">
    <source>
        <dbReference type="Google" id="ProtNLM"/>
    </source>
</evidence>
<dbReference type="EMBL" id="BMII01000015">
    <property type="protein sequence ID" value="GGB59342.1"/>
    <property type="molecule type" value="Genomic_DNA"/>
</dbReference>
<dbReference type="Pfam" id="PF00300">
    <property type="entry name" value="His_Phos_1"/>
    <property type="match status" value="1"/>
</dbReference>
<evidence type="ECO:0000256" key="1">
    <source>
        <dbReference type="SAM" id="SignalP"/>
    </source>
</evidence>
<keyword evidence="1" id="KW-0732">Signal</keyword>
<dbReference type="Gene3D" id="3.40.50.1240">
    <property type="entry name" value="Phosphoglycerate mutase-like"/>
    <property type="match status" value="1"/>
</dbReference>
<dbReference type="SUPFAM" id="SSF53254">
    <property type="entry name" value="Phosphoglycerate mutase-like"/>
    <property type="match status" value="1"/>
</dbReference>
<dbReference type="Proteomes" id="UP000617555">
    <property type="component" value="Unassembled WGS sequence"/>
</dbReference>